<organism evidence="1">
    <name type="scientific">hydrothermal vent metagenome</name>
    <dbReference type="NCBI Taxonomy" id="652676"/>
    <lineage>
        <taxon>unclassified sequences</taxon>
        <taxon>metagenomes</taxon>
        <taxon>ecological metagenomes</taxon>
    </lineage>
</organism>
<gene>
    <name evidence="1" type="ORF">MNB_SM-4-1186</name>
</gene>
<sequence length="91" mass="10365">MIKRWLRKYLTTVFVLATLMGVFHQHSDLIVHEDCQICTIASSIADGDMPSPKVYLSEVEQVSQTLETNFLLVYTKTLYNSLNARAPPKFS</sequence>
<accession>A0A1W1CQ57</accession>
<dbReference type="EMBL" id="FPHF01000101">
    <property type="protein sequence ID" value="SFV67904.1"/>
    <property type="molecule type" value="Genomic_DNA"/>
</dbReference>
<name>A0A1W1CQ57_9ZZZZ</name>
<protein>
    <submittedName>
        <fullName evidence="1">Uncharacterized protein</fullName>
    </submittedName>
</protein>
<dbReference type="AlphaFoldDB" id="A0A1W1CQ57"/>
<reference evidence="1" key="1">
    <citation type="submission" date="2016-10" db="EMBL/GenBank/DDBJ databases">
        <authorList>
            <person name="de Groot N.N."/>
        </authorList>
    </citation>
    <scope>NUCLEOTIDE SEQUENCE</scope>
</reference>
<evidence type="ECO:0000313" key="1">
    <source>
        <dbReference type="EMBL" id="SFV67904.1"/>
    </source>
</evidence>
<proteinExistence type="predicted"/>